<dbReference type="InterPro" id="IPR029058">
    <property type="entry name" value="AB_hydrolase_fold"/>
</dbReference>
<dbReference type="Proteomes" id="UP000198575">
    <property type="component" value="Unassembled WGS sequence"/>
</dbReference>
<evidence type="ECO:0000313" key="2">
    <source>
        <dbReference type="EMBL" id="SFN42757.1"/>
    </source>
</evidence>
<dbReference type="EMBL" id="FOVF01000021">
    <property type="protein sequence ID" value="SFN42757.1"/>
    <property type="molecule type" value="Genomic_DNA"/>
</dbReference>
<dbReference type="PANTHER" id="PTHR43194:SF2">
    <property type="entry name" value="PEROXISOMAL MEMBRANE PROTEIN LPX1"/>
    <property type="match status" value="1"/>
</dbReference>
<keyword evidence="3" id="KW-1185">Reference proteome</keyword>
<dbReference type="RefSeq" id="WP_092408832.1">
    <property type="nucleotide sequence ID" value="NZ_FOVF01000021.1"/>
</dbReference>
<gene>
    <name evidence="2" type="ORF">SAMN05216289_1216</name>
</gene>
<sequence length="290" mass="30978">MVLHPATSDPPSHATRLQTGDSVSLALEHHGDGLGEVAVFAHGFGQTREAWSGCARVTATAGWTGITYDARGHGQSSWLESGDYSVDQLVGDLRLVMSCCDRPPVVIGASMGGLVGIAAAGADPDCCRALVLVDITPRWEPAGVERILEFMRANPHGFADFEEAADAIAAYLPHRAQRKSPQSLGRLLSPGQDGRLRWHWDPRMLEPIAADGARHQADLLEAATRIRVPTLLISGAASDVVSESTIGEFLQLVPHARHVAVARATHMVAGDENDQFSRHVLEFLGGLPAI</sequence>
<name>A0A1I4YXS5_9GAMM</name>
<dbReference type="SUPFAM" id="SSF53474">
    <property type="entry name" value="alpha/beta-Hydrolases"/>
    <property type="match status" value="1"/>
</dbReference>
<dbReference type="STRING" id="578942.SAMN05216289_1216"/>
<evidence type="ECO:0000259" key="1">
    <source>
        <dbReference type="Pfam" id="PF00561"/>
    </source>
</evidence>
<dbReference type="PANTHER" id="PTHR43194">
    <property type="entry name" value="HYDROLASE ALPHA/BETA FOLD FAMILY"/>
    <property type="match status" value="1"/>
</dbReference>
<dbReference type="Pfam" id="PF00561">
    <property type="entry name" value="Abhydrolase_1"/>
    <property type="match status" value="1"/>
</dbReference>
<dbReference type="InterPro" id="IPR050228">
    <property type="entry name" value="Carboxylesterase_BioH"/>
</dbReference>
<accession>A0A1I4YXS5</accession>
<proteinExistence type="predicted"/>
<protein>
    <submittedName>
        <fullName evidence="2">Pimeloyl-ACP methyl ester carboxylesterase</fullName>
    </submittedName>
</protein>
<dbReference type="InterPro" id="IPR000073">
    <property type="entry name" value="AB_hydrolase_1"/>
</dbReference>
<reference evidence="2 3" key="1">
    <citation type="submission" date="2016-10" db="EMBL/GenBank/DDBJ databases">
        <authorList>
            <person name="de Groot N.N."/>
        </authorList>
    </citation>
    <scope>NUCLEOTIDE SEQUENCE [LARGE SCALE GENOMIC DNA]</scope>
    <source>
        <strain evidence="2 3">CGMCC 1.7659</strain>
    </source>
</reference>
<evidence type="ECO:0000313" key="3">
    <source>
        <dbReference type="Proteomes" id="UP000198575"/>
    </source>
</evidence>
<organism evidence="2 3">
    <name type="scientific">Dokdonella immobilis</name>
    <dbReference type="NCBI Taxonomy" id="578942"/>
    <lineage>
        <taxon>Bacteria</taxon>
        <taxon>Pseudomonadati</taxon>
        <taxon>Pseudomonadota</taxon>
        <taxon>Gammaproteobacteria</taxon>
        <taxon>Lysobacterales</taxon>
        <taxon>Rhodanobacteraceae</taxon>
        <taxon>Dokdonella</taxon>
    </lineage>
</organism>
<feature type="domain" description="AB hydrolase-1" evidence="1">
    <location>
        <begin position="39"/>
        <end position="268"/>
    </location>
</feature>
<dbReference type="AlphaFoldDB" id="A0A1I4YXS5"/>
<dbReference type="OrthoDB" id="5380819at2"/>
<dbReference type="Gene3D" id="3.40.50.1820">
    <property type="entry name" value="alpha/beta hydrolase"/>
    <property type="match status" value="1"/>
</dbReference>